<dbReference type="OMA" id="FGKRQWG"/>
<proteinExistence type="predicted"/>
<protein>
    <submittedName>
        <fullName evidence="2">Uncharacterized protein</fullName>
    </submittedName>
</protein>
<name>A0A7T7BHA8_PENDI</name>
<feature type="compositionally biased region" description="Polar residues" evidence="1">
    <location>
        <begin position="89"/>
        <end position="102"/>
    </location>
</feature>
<organism evidence="2 3">
    <name type="scientific">Penicillium digitatum</name>
    <name type="common">Green mold</name>
    <dbReference type="NCBI Taxonomy" id="36651"/>
    <lineage>
        <taxon>Eukaryota</taxon>
        <taxon>Fungi</taxon>
        <taxon>Dikarya</taxon>
        <taxon>Ascomycota</taxon>
        <taxon>Pezizomycotina</taxon>
        <taxon>Eurotiomycetes</taxon>
        <taxon>Eurotiomycetidae</taxon>
        <taxon>Eurotiales</taxon>
        <taxon>Aspergillaceae</taxon>
        <taxon>Penicillium</taxon>
    </lineage>
</organism>
<feature type="region of interest" description="Disordered" evidence="1">
    <location>
        <begin position="81"/>
        <end position="117"/>
    </location>
</feature>
<accession>A0A7T7BHA8</accession>
<dbReference type="KEGG" id="pdp:PDIP_88310"/>
<dbReference type="RefSeq" id="XP_014530502.1">
    <property type="nucleotide sequence ID" value="XM_014675016.1"/>
</dbReference>
<sequence length="152" mass="15958">MKYTSIAAMRIMGCTLALPHGPPPFTGSPGYAPAPSNKRQSPTGVPPSGFPNGIPSGFPTDFPAPTGLPFNMHQFDWGHFHREPPFNGPPSSFLTPTGTPSSELHAPTGIPGGFEKHQFPANLPFSIPFSKLHVASTGLPAPTRPPPSASPQ</sequence>
<evidence type="ECO:0000256" key="1">
    <source>
        <dbReference type="SAM" id="MobiDB-lite"/>
    </source>
</evidence>
<dbReference type="AlphaFoldDB" id="A0A7T7BHA8"/>
<dbReference type="Proteomes" id="UP000595662">
    <property type="component" value="Chromosome 1"/>
</dbReference>
<reference evidence="2 3" key="1">
    <citation type="submission" date="2020-08" db="EMBL/GenBank/DDBJ databases">
        <title>The completed genome sequence of the pathogenic ascomycete fungus Penicillium digitatum.</title>
        <authorList>
            <person name="Wang M."/>
        </authorList>
    </citation>
    <scope>NUCLEOTIDE SEQUENCE [LARGE SCALE GENOMIC DNA]</scope>
    <source>
        <strain evidence="2 3">PdW03</strain>
    </source>
</reference>
<dbReference type="EMBL" id="CP060774">
    <property type="protein sequence ID" value="QQK39766.1"/>
    <property type="molecule type" value="Genomic_DNA"/>
</dbReference>
<dbReference type="VEuPathDB" id="FungiDB:PDIP_88310"/>
<evidence type="ECO:0000313" key="2">
    <source>
        <dbReference type="EMBL" id="QQK39766.1"/>
    </source>
</evidence>
<gene>
    <name evidence="2" type="ORF">Pdw03_2620</name>
</gene>
<evidence type="ECO:0000313" key="3">
    <source>
        <dbReference type="Proteomes" id="UP000595662"/>
    </source>
</evidence>
<feature type="region of interest" description="Disordered" evidence="1">
    <location>
        <begin position="26"/>
        <end position="65"/>
    </location>
</feature>
<dbReference type="GeneID" id="26237145"/>